<feature type="transmembrane region" description="Helical" evidence="1">
    <location>
        <begin position="45"/>
        <end position="62"/>
    </location>
</feature>
<keyword evidence="1" id="KW-0812">Transmembrane</keyword>
<protein>
    <submittedName>
        <fullName evidence="2">DUF4281 domain-containing protein</fullName>
    </submittedName>
</protein>
<dbReference type="PANTHER" id="PTHR34543">
    <property type="entry name" value="PROTEIN ABA DEFICIENT 4, CHLOROPLASTIC"/>
    <property type="match status" value="1"/>
</dbReference>
<dbReference type="EMBL" id="JADWYK010000014">
    <property type="protein sequence ID" value="MBG8555510.1"/>
    <property type="molecule type" value="Genomic_DNA"/>
</dbReference>
<dbReference type="RefSeq" id="WP_196956533.1">
    <property type="nucleotide sequence ID" value="NZ_JADWYK010000014.1"/>
</dbReference>
<reference evidence="2 3" key="1">
    <citation type="submission" date="2020-11" db="EMBL/GenBank/DDBJ databases">
        <title>Hymenobacter sp.</title>
        <authorList>
            <person name="Kim M.K."/>
        </authorList>
    </citation>
    <scope>NUCLEOTIDE SEQUENCE [LARGE SCALE GENOMIC DNA]</scope>
    <source>
        <strain evidence="2 3">BT594</strain>
    </source>
</reference>
<evidence type="ECO:0000313" key="2">
    <source>
        <dbReference type="EMBL" id="MBG8555510.1"/>
    </source>
</evidence>
<accession>A0ABS0L6F9</accession>
<organism evidence="2 3">
    <name type="scientific">Hymenobacter guriensis</name>
    <dbReference type="NCBI Taxonomy" id="2793065"/>
    <lineage>
        <taxon>Bacteria</taxon>
        <taxon>Pseudomonadati</taxon>
        <taxon>Bacteroidota</taxon>
        <taxon>Cytophagia</taxon>
        <taxon>Cytophagales</taxon>
        <taxon>Hymenobacteraceae</taxon>
        <taxon>Hymenobacter</taxon>
    </lineage>
</organism>
<evidence type="ECO:0000313" key="3">
    <source>
        <dbReference type="Proteomes" id="UP000601099"/>
    </source>
</evidence>
<name>A0ABS0L6F9_9BACT</name>
<dbReference type="Pfam" id="PF14108">
    <property type="entry name" value="ABA4-like"/>
    <property type="match status" value="1"/>
</dbReference>
<comment type="caution">
    <text evidence="2">The sequence shown here is derived from an EMBL/GenBank/DDBJ whole genome shotgun (WGS) entry which is preliminary data.</text>
</comment>
<keyword evidence="3" id="KW-1185">Reference proteome</keyword>
<dbReference type="Proteomes" id="UP000601099">
    <property type="component" value="Unassembled WGS sequence"/>
</dbReference>
<keyword evidence="1" id="KW-0472">Membrane</keyword>
<gene>
    <name evidence="2" type="ORF">I5L79_18340</name>
</gene>
<proteinExistence type="predicted"/>
<feature type="transmembrane region" description="Helical" evidence="1">
    <location>
        <begin position="114"/>
        <end position="138"/>
    </location>
</feature>
<evidence type="ECO:0000256" key="1">
    <source>
        <dbReference type="SAM" id="Phobius"/>
    </source>
</evidence>
<dbReference type="InterPro" id="IPR025461">
    <property type="entry name" value="ABA4-like"/>
</dbReference>
<feature type="transmembrane region" description="Helical" evidence="1">
    <location>
        <begin position="82"/>
        <end position="102"/>
    </location>
</feature>
<feature type="transmembrane region" description="Helical" evidence="1">
    <location>
        <begin position="12"/>
        <end position="33"/>
    </location>
</feature>
<dbReference type="PANTHER" id="PTHR34543:SF1">
    <property type="entry name" value="PROTEIN ABA DEFICIENT 4, CHLOROPLASTIC"/>
    <property type="match status" value="1"/>
</dbReference>
<sequence length="152" mass="16905">MPAFLTPEFVFSVANTAVLPAWLLLMAAPRWVVTRRLVRSGVWPLLLAATYAALLTVHYFSPHATEGGFSSLAEVRALFQDPWALTAGWVHYLCFDLAVGIWETQDAERRGLAWYLRVPCLLLTFLVGPVGLLLYAGLRQLRPVTPPTELPS</sequence>
<keyword evidence="1" id="KW-1133">Transmembrane helix</keyword>